<name>A0A9Q4FS96_9HYPH</name>
<dbReference type="Pfam" id="PF14384">
    <property type="entry name" value="BrnA_antitoxin"/>
    <property type="match status" value="1"/>
</dbReference>
<sequence length="94" mass="10648">MASKTKGPPPEDYDPAAPLTDAEIKTLRPAREFFAERGIPMPVPRKVGRPRQDENKVRVTMRLDAKIVDHFKNQGPGWQTRINEVLAEKVAKSR</sequence>
<proteinExistence type="predicted"/>
<evidence type="ECO:0000313" key="2">
    <source>
        <dbReference type="EMBL" id="MCP8886973.1"/>
    </source>
</evidence>
<reference evidence="2" key="1">
    <citation type="submission" date="2022-06" db="EMBL/GenBank/DDBJ databases">
        <title>Devosia sp. XJ19-45 genome assembly.</title>
        <authorList>
            <person name="Li B."/>
            <person name="Cai M."/>
            <person name="Nie G."/>
            <person name="Li W."/>
        </authorList>
    </citation>
    <scope>NUCLEOTIDE SEQUENCE</scope>
    <source>
        <strain evidence="2">XJ19-45</strain>
    </source>
</reference>
<dbReference type="EMBL" id="JAMWDU010000002">
    <property type="protein sequence ID" value="MCP8886973.1"/>
    <property type="molecule type" value="Genomic_DNA"/>
</dbReference>
<evidence type="ECO:0000313" key="3">
    <source>
        <dbReference type="Proteomes" id="UP001060275"/>
    </source>
</evidence>
<dbReference type="AlphaFoldDB" id="A0A9Q4FS96"/>
<evidence type="ECO:0000256" key="1">
    <source>
        <dbReference type="SAM" id="MobiDB-lite"/>
    </source>
</evidence>
<keyword evidence="3" id="KW-1185">Reference proteome</keyword>
<feature type="region of interest" description="Disordered" evidence="1">
    <location>
        <begin position="1"/>
        <end position="22"/>
    </location>
</feature>
<dbReference type="RefSeq" id="WP_254673356.1">
    <property type="nucleotide sequence ID" value="NZ_JAMWDU010000002.1"/>
</dbReference>
<dbReference type="InterPro" id="IPR025528">
    <property type="entry name" value="BrnA_antitoxin"/>
</dbReference>
<gene>
    <name evidence="2" type="ORF">NF348_07640</name>
</gene>
<organism evidence="2 3">
    <name type="scientific">Devosia ureilytica</name>
    <dbReference type="NCBI Taxonomy" id="2952754"/>
    <lineage>
        <taxon>Bacteria</taxon>
        <taxon>Pseudomonadati</taxon>
        <taxon>Pseudomonadota</taxon>
        <taxon>Alphaproteobacteria</taxon>
        <taxon>Hyphomicrobiales</taxon>
        <taxon>Devosiaceae</taxon>
        <taxon>Devosia</taxon>
    </lineage>
</organism>
<comment type="caution">
    <text evidence="2">The sequence shown here is derived from an EMBL/GenBank/DDBJ whole genome shotgun (WGS) entry which is preliminary data.</text>
</comment>
<protein>
    <submittedName>
        <fullName evidence="2">BrnA antitoxin family protein</fullName>
    </submittedName>
</protein>
<dbReference type="Proteomes" id="UP001060275">
    <property type="component" value="Unassembled WGS sequence"/>
</dbReference>
<accession>A0A9Q4FS96</accession>